<name>A0A914PWY9_9BILA</name>
<organism evidence="7 8">
    <name type="scientific">Panagrolaimus davidi</name>
    <dbReference type="NCBI Taxonomy" id="227884"/>
    <lineage>
        <taxon>Eukaryota</taxon>
        <taxon>Metazoa</taxon>
        <taxon>Ecdysozoa</taxon>
        <taxon>Nematoda</taxon>
        <taxon>Chromadorea</taxon>
        <taxon>Rhabditida</taxon>
        <taxon>Tylenchina</taxon>
        <taxon>Panagrolaimomorpha</taxon>
        <taxon>Panagrolaimoidea</taxon>
        <taxon>Panagrolaimidae</taxon>
        <taxon>Panagrolaimus</taxon>
    </lineage>
</organism>
<dbReference type="GO" id="GO:0016020">
    <property type="term" value="C:membrane"/>
    <property type="evidence" value="ECO:0007669"/>
    <property type="project" value="UniProtKB-SubCell"/>
</dbReference>
<keyword evidence="5 6" id="KW-0472">Membrane</keyword>
<dbReference type="AlphaFoldDB" id="A0A914PWY9"/>
<evidence type="ECO:0000313" key="8">
    <source>
        <dbReference type="WBParaSite" id="PDA_v2.g20910.t1"/>
    </source>
</evidence>
<feature type="transmembrane region" description="Helical" evidence="6">
    <location>
        <begin position="37"/>
        <end position="58"/>
    </location>
</feature>
<evidence type="ECO:0000256" key="3">
    <source>
        <dbReference type="ARBA" id="ARBA00022692"/>
    </source>
</evidence>
<dbReference type="SUPFAM" id="SSF103473">
    <property type="entry name" value="MFS general substrate transporter"/>
    <property type="match status" value="1"/>
</dbReference>
<dbReference type="PANTHER" id="PTHR43385">
    <property type="entry name" value="RIBOFLAVIN TRANSPORTER RIBJ"/>
    <property type="match status" value="1"/>
</dbReference>
<feature type="transmembrane region" description="Helical" evidence="6">
    <location>
        <begin position="6"/>
        <end position="30"/>
    </location>
</feature>
<proteinExistence type="predicted"/>
<dbReference type="Proteomes" id="UP000887578">
    <property type="component" value="Unplaced"/>
</dbReference>
<dbReference type="InterPro" id="IPR052983">
    <property type="entry name" value="MFS_Riboflavin_Transporter"/>
</dbReference>
<dbReference type="WBParaSite" id="PDA_v2.g20910.t1">
    <property type="protein sequence ID" value="PDA_v2.g20910.t1"/>
    <property type="gene ID" value="PDA_v2.g20910"/>
</dbReference>
<evidence type="ECO:0000313" key="7">
    <source>
        <dbReference type="Proteomes" id="UP000887578"/>
    </source>
</evidence>
<keyword evidence="4 6" id="KW-1133">Transmembrane helix</keyword>
<evidence type="ECO:0000256" key="6">
    <source>
        <dbReference type="SAM" id="Phobius"/>
    </source>
</evidence>
<keyword evidence="3 6" id="KW-0812">Transmembrane</keyword>
<protein>
    <submittedName>
        <fullName evidence="8">Uncharacterized protein</fullName>
    </submittedName>
</protein>
<keyword evidence="7" id="KW-1185">Reference proteome</keyword>
<keyword evidence="2" id="KW-0813">Transport</keyword>
<accession>A0A914PWY9</accession>
<sequence>MSYGLFLVTYGFMFGLGQGIAYVVAVASVINWAPDKIGLVSGIVAAGFGLSSSIFAPIQTRMINPENKAANILDEHLINRVPDTFKTLSFVYFIMQTIGLIFICDPPAEFVRKHFSDTAIMDMAWLSKRRTRWQNSNNAATSKRDKIFSGYSYSQLSVNVDDDDDDDSPKRATVFYPYYCGFLCGGGC</sequence>
<evidence type="ECO:0000256" key="1">
    <source>
        <dbReference type="ARBA" id="ARBA00004141"/>
    </source>
</evidence>
<feature type="transmembrane region" description="Helical" evidence="6">
    <location>
        <begin position="87"/>
        <end position="104"/>
    </location>
</feature>
<evidence type="ECO:0000256" key="4">
    <source>
        <dbReference type="ARBA" id="ARBA00022989"/>
    </source>
</evidence>
<dbReference type="InterPro" id="IPR036259">
    <property type="entry name" value="MFS_trans_sf"/>
</dbReference>
<evidence type="ECO:0000256" key="2">
    <source>
        <dbReference type="ARBA" id="ARBA00022448"/>
    </source>
</evidence>
<comment type="subcellular location">
    <subcellularLocation>
        <location evidence="1">Membrane</location>
        <topology evidence="1">Multi-pass membrane protein</topology>
    </subcellularLocation>
</comment>
<dbReference type="PANTHER" id="PTHR43385:SF1">
    <property type="entry name" value="RIBOFLAVIN TRANSPORTER RIBJ"/>
    <property type="match status" value="1"/>
</dbReference>
<reference evidence="8" key="1">
    <citation type="submission" date="2022-11" db="UniProtKB">
        <authorList>
            <consortium name="WormBaseParasite"/>
        </authorList>
    </citation>
    <scope>IDENTIFICATION</scope>
</reference>
<evidence type="ECO:0000256" key="5">
    <source>
        <dbReference type="ARBA" id="ARBA00023136"/>
    </source>
</evidence>